<evidence type="ECO:0000259" key="2">
    <source>
        <dbReference type="Pfam" id="PF12430"/>
    </source>
</evidence>
<dbReference type="WBParaSite" id="PEQ_0000489601-mRNA-1">
    <property type="protein sequence ID" value="PEQ_0000489601-mRNA-1"/>
    <property type="gene ID" value="PEQ_0000489601"/>
</dbReference>
<dbReference type="PANTHER" id="PTHR15948:SF0">
    <property type="entry name" value="GOLGI PH REGULATOR A-RELATED"/>
    <property type="match status" value="1"/>
</dbReference>
<protein>
    <submittedName>
        <fullName evidence="4">Abscisic acid G-protein coupled receptor-like domain-containing protein</fullName>
    </submittedName>
</protein>
<dbReference type="GO" id="GO:0008308">
    <property type="term" value="F:voltage-gated monoatomic anion channel activity"/>
    <property type="evidence" value="ECO:0007669"/>
    <property type="project" value="TreeGrafter"/>
</dbReference>
<name>A0A914RE21_PAREQ</name>
<keyword evidence="3" id="KW-1185">Reference proteome</keyword>
<sequence>SKSFTSPHCNVVLLKDRLDYSKTWQGQYFNVLGHFFSVYCMWKIFISTVNIVFDRVGKVDPVTRGIEIAVKYMGFQLDVRFWSQHVSFLLVGVIAVTSIRGLLITLTKFFYMLSSTKSSNLIVLLLNFALRDDFSSKTFECLLLFNSCFLFDCASFPENPEINGCLHPHHD</sequence>
<feature type="domain" description="Abscisic acid G-protein coupled receptor-like" evidence="2">
    <location>
        <begin position="20"/>
        <end position="126"/>
    </location>
</feature>
<dbReference type="InterPro" id="IPR015672">
    <property type="entry name" value="GPHR/GTG"/>
</dbReference>
<keyword evidence="1" id="KW-1133">Transmembrane helix</keyword>
<accession>A0A914RE21</accession>
<keyword evidence="1" id="KW-0472">Membrane</keyword>
<evidence type="ECO:0000256" key="1">
    <source>
        <dbReference type="SAM" id="Phobius"/>
    </source>
</evidence>
<dbReference type="GO" id="GO:0032580">
    <property type="term" value="C:Golgi cisterna membrane"/>
    <property type="evidence" value="ECO:0007669"/>
    <property type="project" value="TreeGrafter"/>
</dbReference>
<organism evidence="3 4">
    <name type="scientific">Parascaris equorum</name>
    <name type="common">Equine roundworm</name>
    <dbReference type="NCBI Taxonomy" id="6256"/>
    <lineage>
        <taxon>Eukaryota</taxon>
        <taxon>Metazoa</taxon>
        <taxon>Ecdysozoa</taxon>
        <taxon>Nematoda</taxon>
        <taxon>Chromadorea</taxon>
        <taxon>Rhabditida</taxon>
        <taxon>Spirurina</taxon>
        <taxon>Ascaridomorpha</taxon>
        <taxon>Ascaridoidea</taxon>
        <taxon>Ascarididae</taxon>
        <taxon>Parascaris</taxon>
    </lineage>
</organism>
<feature type="transmembrane region" description="Helical" evidence="1">
    <location>
        <begin position="81"/>
        <end position="103"/>
    </location>
</feature>
<evidence type="ECO:0000313" key="4">
    <source>
        <dbReference type="WBParaSite" id="PEQ_0000489601-mRNA-1"/>
    </source>
</evidence>
<evidence type="ECO:0000313" key="3">
    <source>
        <dbReference type="Proteomes" id="UP000887564"/>
    </source>
</evidence>
<dbReference type="Pfam" id="PF12430">
    <property type="entry name" value="ABA_GPCR"/>
    <property type="match status" value="1"/>
</dbReference>
<dbReference type="Proteomes" id="UP000887564">
    <property type="component" value="Unplaced"/>
</dbReference>
<dbReference type="GO" id="GO:0051452">
    <property type="term" value="P:intracellular pH reduction"/>
    <property type="evidence" value="ECO:0007669"/>
    <property type="project" value="TreeGrafter"/>
</dbReference>
<dbReference type="AlphaFoldDB" id="A0A914RE21"/>
<dbReference type="PANTHER" id="PTHR15948">
    <property type="entry name" value="G-PROTEIN COUPLED RECEPTOR 89-RELATED"/>
    <property type="match status" value="1"/>
</dbReference>
<keyword evidence="1" id="KW-0812">Transmembrane</keyword>
<dbReference type="InterPro" id="IPR025969">
    <property type="entry name" value="ABA_GPCR_dom"/>
</dbReference>
<proteinExistence type="predicted"/>
<feature type="transmembrane region" description="Helical" evidence="1">
    <location>
        <begin position="31"/>
        <end position="53"/>
    </location>
</feature>
<reference evidence="4" key="1">
    <citation type="submission" date="2022-11" db="UniProtKB">
        <authorList>
            <consortium name="WormBaseParasite"/>
        </authorList>
    </citation>
    <scope>IDENTIFICATION</scope>
</reference>